<dbReference type="SUPFAM" id="SSF55729">
    <property type="entry name" value="Acyl-CoA N-acyltransferases (Nat)"/>
    <property type="match status" value="1"/>
</dbReference>
<gene>
    <name evidence="2" type="ORF">A3844_29545</name>
</gene>
<evidence type="ECO:0000313" key="3">
    <source>
        <dbReference type="Proteomes" id="UP000186058"/>
    </source>
</evidence>
<comment type="caution">
    <text evidence="2">The sequence shown here is derived from an EMBL/GenBank/DDBJ whole genome shotgun (WGS) entry which is preliminary data.</text>
</comment>
<protein>
    <recommendedName>
        <fullName evidence="1">N-acetyltransferase domain-containing protein</fullName>
    </recommendedName>
</protein>
<dbReference type="Pfam" id="PF12746">
    <property type="entry name" value="GNAT_acetyltran"/>
    <property type="match status" value="1"/>
</dbReference>
<dbReference type="RefSeq" id="WP_074109428.1">
    <property type="nucleotide sequence ID" value="NZ_LVWI01000103.1"/>
</dbReference>
<feature type="domain" description="N-acetyltransferase" evidence="1">
    <location>
        <begin position="114"/>
        <end position="262"/>
    </location>
</feature>
<evidence type="ECO:0000259" key="1">
    <source>
        <dbReference type="PROSITE" id="PS51186"/>
    </source>
</evidence>
<dbReference type="InterPro" id="IPR027365">
    <property type="entry name" value="GNAT_acetyltra_YdfB-like"/>
</dbReference>
<dbReference type="Gene3D" id="3.40.630.30">
    <property type="match status" value="1"/>
</dbReference>
<accession>A0ABX3EFA5</accession>
<dbReference type="Proteomes" id="UP000186058">
    <property type="component" value="Unassembled WGS sequence"/>
</dbReference>
<keyword evidence="3" id="KW-1185">Reference proteome</keyword>
<sequence length="262" mass="30162">MIQYDRIMEKLRMNPLKNVTLLKMLTAHHQVMDSYLIEQENNWGILLLLPANAFSYDLRAYPNANTIVLLDYSSPELLPALIDQLPKDARLVFKLQDEYSVLALSEHYPLYKTRCFYSYSTASAHSFAEDRDTVLSELPDERLYPLWAANGYSSDEIGHYFAEGAFSVSLFEGEIPLSTCFVFRNEEQIWEIGGVHTVEEGRKKGLAKRVVRTALFHTLQRGYIPRYQVQDNNVPSIRLAESLGLPLAVKLTHWINYIEQPI</sequence>
<dbReference type="EMBL" id="LVWI01000103">
    <property type="protein sequence ID" value="OKP77570.1"/>
    <property type="molecule type" value="Genomic_DNA"/>
</dbReference>
<dbReference type="InterPro" id="IPR016181">
    <property type="entry name" value="Acyl_CoA_acyltransferase"/>
</dbReference>
<dbReference type="InterPro" id="IPR000182">
    <property type="entry name" value="GNAT_dom"/>
</dbReference>
<proteinExistence type="predicted"/>
<name>A0ABX3EFA5_9BACL</name>
<organism evidence="2 3">
    <name type="scientific">Paenibacillus helianthi</name>
    <dbReference type="NCBI Taxonomy" id="1349432"/>
    <lineage>
        <taxon>Bacteria</taxon>
        <taxon>Bacillati</taxon>
        <taxon>Bacillota</taxon>
        <taxon>Bacilli</taxon>
        <taxon>Bacillales</taxon>
        <taxon>Paenibacillaceae</taxon>
        <taxon>Paenibacillus</taxon>
    </lineage>
</organism>
<dbReference type="PROSITE" id="PS51186">
    <property type="entry name" value="GNAT"/>
    <property type="match status" value="1"/>
</dbReference>
<evidence type="ECO:0000313" key="2">
    <source>
        <dbReference type="EMBL" id="OKP77570.1"/>
    </source>
</evidence>
<reference evidence="2 3" key="1">
    <citation type="submission" date="2016-03" db="EMBL/GenBank/DDBJ databases">
        <authorList>
            <person name="Sant'Anna F.H."/>
            <person name="Ambrosini A."/>
            <person name="Souza R."/>
            <person name="Bach E."/>
            <person name="Fernandes G."/>
            <person name="Balsanelli E."/>
            <person name="Baura V.A."/>
            <person name="Souza E.M."/>
            <person name="Passaglia L."/>
        </authorList>
    </citation>
    <scope>NUCLEOTIDE SEQUENCE [LARGE SCALE GENOMIC DNA]</scope>
    <source>
        <strain evidence="2 3">P26E</strain>
    </source>
</reference>